<name>A0A0M4SY69_9NOSO</name>
<dbReference type="KEGG" id="npz:ACX27_16690"/>
<feature type="domain" description="Sulfatase N-terminal" evidence="1">
    <location>
        <begin position="13"/>
        <end position="251"/>
    </location>
</feature>
<dbReference type="Pfam" id="PF00884">
    <property type="entry name" value="Sulfatase"/>
    <property type="match status" value="1"/>
</dbReference>
<dbReference type="EMBL" id="CP012036">
    <property type="protein sequence ID" value="ALF54109.1"/>
    <property type="molecule type" value="Genomic_DNA"/>
</dbReference>
<proteinExistence type="predicted"/>
<dbReference type="Gene3D" id="3.40.720.10">
    <property type="entry name" value="Alkaline Phosphatase, subunit A"/>
    <property type="match status" value="1"/>
</dbReference>
<dbReference type="STRING" id="224013.ACX27_16690"/>
<dbReference type="InterPro" id="IPR017850">
    <property type="entry name" value="Alkaline_phosphatase_core_sf"/>
</dbReference>
<dbReference type="InterPro" id="IPR000917">
    <property type="entry name" value="Sulfatase_N"/>
</dbReference>
<reference evidence="3" key="1">
    <citation type="submission" date="2015-07" db="EMBL/GenBank/DDBJ databases">
        <title>Genome Of Nitrogen-Fixing Cyanobacterium Nostoc piscinale CENA21 From Solimoes/Amazon River Floodplain Sediments And Comparative Genomics To Uncover Biosynthetic Natural Products Potential.</title>
        <authorList>
            <person name="Leao T.F."/>
            <person name="Leao P.N."/>
            <person name="Guimaraes P.I."/>
            <person name="de Melo A.G.C."/>
            <person name="Ramos R.T.J."/>
            <person name="Silva A."/>
            <person name="Fiore M.F."/>
            <person name="Schneider M.P.C."/>
        </authorList>
    </citation>
    <scope>NUCLEOTIDE SEQUENCE [LARGE SCALE GENOMIC DNA]</scope>
    <source>
        <strain evidence="3">CENA21</strain>
    </source>
</reference>
<dbReference type="PATRIC" id="fig|224013.5.peg.3989"/>
<accession>A0A0M4SY69</accession>
<sequence>MFNMNQIVGTHDILFITLDTLRYDIAKNLLIQKRTPNLEKVLPKTAWEERHSPGNFTYAAHHAFFAGFLPTPVTPGIHPRLFALGFQGSTTTTDKTCVLDTSNIVSGLAAKGYHTVCIGGVGFFNKRNPIGNVFPSMFAESYWSPELGVTNPKSTENQVNLAGKILEKTPHNQRIFLFINISALHQPNYFYLPNPKDKIDTIESHAAALEYVDGQLAKLWNIIRQRHSTFCILCSDHGTTYGEDGYTGHRLSHPVVWTVPYAEFIL</sequence>
<dbReference type="Proteomes" id="UP000062645">
    <property type="component" value="Chromosome"/>
</dbReference>
<dbReference type="OrthoDB" id="9803751at2"/>
<dbReference type="NCBIfam" id="NF038075">
    <property type="entry name" value="fam_STM4013"/>
    <property type="match status" value="1"/>
</dbReference>
<dbReference type="InterPro" id="IPR047838">
    <property type="entry name" value="STM4013-like"/>
</dbReference>
<organism evidence="2 3">
    <name type="scientific">Nostoc piscinale CENA21</name>
    <dbReference type="NCBI Taxonomy" id="224013"/>
    <lineage>
        <taxon>Bacteria</taxon>
        <taxon>Bacillati</taxon>
        <taxon>Cyanobacteriota</taxon>
        <taxon>Cyanophyceae</taxon>
        <taxon>Nostocales</taxon>
        <taxon>Nostocaceae</taxon>
        <taxon>Nostoc</taxon>
    </lineage>
</organism>
<dbReference type="SUPFAM" id="SSF53649">
    <property type="entry name" value="Alkaline phosphatase-like"/>
    <property type="match status" value="1"/>
</dbReference>
<evidence type="ECO:0000313" key="2">
    <source>
        <dbReference type="EMBL" id="ALF54109.1"/>
    </source>
</evidence>
<dbReference type="AlphaFoldDB" id="A0A0M4SY69"/>
<evidence type="ECO:0000313" key="3">
    <source>
        <dbReference type="Proteomes" id="UP000062645"/>
    </source>
</evidence>
<gene>
    <name evidence="2" type="ORF">ACX27_16690</name>
</gene>
<evidence type="ECO:0000259" key="1">
    <source>
        <dbReference type="Pfam" id="PF00884"/>
    </source>
</evidence>
<keyword evidence="3" id="KW-1185">Reference proteome</keyword>
<reference evidence="2 3" key="2">
    <citation type="journal article" date="2016" name="Genome Announc.">
        <title>Draft Genome Sequence of the N2-Fixing Cyanobacterium Nostoc piscinale CENA21, Isolated from the Brazilian Amazon Floodplain.</title>
        <authorList>
            <person name="Leao T."/>
            <person name="Guimaraes P.I."/>
            <person name="de Melo A.G."/>
            <person name="Ramos R.T."/>
            <person name="Leao P.N."/>
            <person name="Silva A."/>
            <person name="Fiore M.F."/>
            <person name="Schneider M.P."/>
        </authorList>
    </citation>
    <scope>NUCLEOTIDE SEQUENCE [LARGE SCALE GENOMIC DNA]</scope>
    <source>
        <strain evidence="2 3">CENA21</strain>
    </source>
</reference>
<protein>
    <submittedName>
        <fullName evidence="2">Metalloenzyme domain-containing protein</fullName>
    </submittedName>
</protein>